<proteinExistence type="inferred from homology"/>
<feature type="site" description="Positions MEP for the nucleophilic attack" evidence="4">
    <location>
        <position position="234"/>
    </location>
</feature>
<dbReference type="InterPro" id="IPR034683">
    <property type="entry name" value="IspD/TarI"/>
</dbReference>
<organism evidence="5 6">
    <name type="scientific">Arthrobacter cheniae</name>
    <dbReference type="NCBI Taxonomy" id="1258888"/>
    <lineage>
        <taxon>Bacteria</taxon>
        <taxon>Bacillati</taxon>
        <taxon>Actinomycetota</taxon>
        <taxon>Actinomycetes</taxon>
        <taxon>Micrococcales</taxon>
        <taxon>Micrococcaceae</taxon>
        <taxon>Arthrobacter</taxon>
    </lineage>
</organism>
<dbReference type="SUPFAM" id="SSF51735">
    <property type="entry name" value="NAD(P)-binding Rossmann-fold domains"/>
    <property type="match status" value="1"/>
</dbReference>
<comment type="function">
    <text evidence="4">Catalyzes the formation of 4-diphosphocytidyl-2-C-methyl-D-erythritol from CTP and 2-C-methyl-D-erythritol 4-phosphate (MEP).</text>
</comment>
<dbReference type="InterPro" id="IPR029044">
    <property type="entry name" value="Nucleotide-diphossugar_trans"/>
</dbReference>
<evidence type="ECO:0000256" key="4">
    <source>
        <dbReference type="HAMAP-Rule" id="MF_00108"/>
    </source>
</evidence>
<dbReference type="Pfam" id="PF13561">
    <property type="entry name" value="adh_short_C2"/>
    <property type="match status" value="1"/>
</dbReference>
<comment type="caution">
    <text evidence="5">The sequence shown here is derived from an EMBL/GenBank/DDBJ whole genome shotgun (WGS) entry which is preliminary data.</text>
</comment>
<evidence type="ECO:0000256" key="1">
    <source>
        <dbReference type="ARBA" id="ARBA00006484"/>
    </source>
</evidence>
<keyword evidence="4" id="KW-0414">Isoprene biosynthesis</keyword>
<dbReference type="FunFam" id="3.90.550.10:FF:000003">
    <property type="entry name" value="2-C-methyl-D-erythritol 4-phosphate cytidylyltransferase"/>
    <property type="match status" value="1"/>
</dbReference>
<dbReference type="PROSITE" id="PS00061">
    <property type="entry name" value="ADH_SHORT"/>
    <property type="match status" value="1"/>
</dbReference>
<dbReference type="GO" id="GO:0050518">
    <property type="term" value="F:2-C-methyl-D-erythritol 4-phosphate cytidylyltransferase activity"/>
    <property type="evidence" value="ECO:0007669"/>
    <property type="project" value="UniProtKB-UniRule"/>
</dbReference>
<dbReference type="PANTHER" id="PTHR32125">
    <property type="entry name" value="2-C-METHYL-D-ERYTHRITOL 4-PHOSPHATE CYTIDYLYLTRANSFERASE, CHLOROPLASTIC"/>
    <property type="match status" value="1"/>
</dbReference>
<reference evidence="5 6" key="1">
    <citation type="submission" date="2018-09" db="EMBL/GenBank/DDBJ databases">
        <title>Novel species of Arthrobacter.</title>
        <authorList>
            <person name="Liu Q."/>
            <person name="Xin Y.-H."/>
        </authorList>
    </citation>
    <scope>NUCLEOTIDE SEQUENCE [LARGE SCALE GENOMIC DNA]</scope>
    <source>
        <strain evidence="5 6">Hz2</strain>
    </source>
</reference>
<dbReference type="InterPro" id="IPR050088">
    <property type="entry name" value="IspD/TarI_cytidylyltransf_bact"/>
</dbReference>
<dbReference type="InterPro" id="IPR020904">
    <property type="entry name" value="Sc_DH/Rdtase_CS"/>
</dbReference>
<dbReference type="InterPro" id="IPR002347">
    <property type="entry name" value="SDR_fam"/>
</dbReference>
<dbReference type="AlphaFoldDB" id="A0A3A5MDK5"/>
<feature type="site" description="Transition state stabilizer" evidence="4">
    <location>
        <position position="36"/>
    </location>
</feature>
<dbReference type="CDD" id="cd02516">
    <property type="entry name" value="CDP-ME_synthetase"/>
    <property type="match status" value="1"/>
</dbReference>
<dbReference type="GO" id="GO:0019288">
    <property type="term" value="P:isopentenyl diphosphate biosynthetic process, methylerythritol 4-phosphate pathway"/>
    <property type="evidence" value="ECO:0007669"/>
    <property type="project" value="UniProtKB-UniRule"/>
</dbReference>
<evidence type="ECO:0000313" key="5">
    <source>
        <dbReference type="EMBL" id="RJT79890.1"/>
    </source>
</evidence>
<dbReference type="PRINTS" id="PR00081">
    <property type="entry name" value="GDHRDH"/>
</dbReference>
<keyword evidence="2 4" id="KW-0808">Transferase</keyword>
<keyword evidence="3 4" id="KW-0548">Nucleotidyltransferase</keyword>
<name>A0A3A5MDK5_9MICC</name>
<feature type="site" description="Transition state stabilizer" evidence="4">
    <location>
        <position position="43"/>
    </location>
</feature>
<dbReference type="OrthoDB" id="9802561at2"/>
<dbReference type="Proteomes" id="UP000272560">
    <property type="component" value="Unassembled WGS sequence"/>
</dbReference>
<protein>
    <recommendedName>
        <fullName evidence="4">2-C-methyl-D-erythritol 4-phosphate cytidylyltransferase</fullName>
        <ecNumber evidence="4">2.7.7.60</ecNumber>
    </recommendedName>
    <alternativeName>
        <fullName evidence="4">4-diphosphocytidyl-2C-methyl-D-erythritol synthase</fullName>
    </alternativeName>
    <alternativeName>
        <fullName evidence="4">MEP cytidylyltransferase</fullName>
        <shortName evidence="4">MCT</shortName>
    </alternativeName>
</protein>
<feature type="site" description="Positions MEP for the nucleophilic attack" evidence="4">
    <location>
        <position position="175"/>
    </location>
</feature>
<dbReference type="RefSeq" id="WP_120148537.1">
    <property type="nucleotide sequence ID" value="NZ_QZVT01000004.1"/>
</dbReference>
<comment type="similarity">
    <text evidence="4">Belongs to the IspD/TarI cytidylyltransferase family. IspD subfamily.</text>
</comment>
<dbReference type="InterPro" id="IPR012115">
    <property type="entry name" value="CDP-ribitol_syn"/>
</dbReference>
<dbReference type="UniPathway" id="UPA00056">
    <property type="reaction ID" value="UER00093"/>
</dbReference>
<dbReference type="EMBL" id="QZVT01000004">
    <property type="protein sequence ID" value="RJT79890.1"/>
    <property type="molecule type" value="Genomic_DNA"/>
</dbReference>
<dbReference type="PIRSF" id="PIRSF036586">
    <property type="entry name" value="CDP-ribitol_syn"/>
    <property type="match status" value="1"/>
</dbReference>
<dbReference type="SUPFAM" id="SSF53448">
    <property type="entry name" value="Nucleotide-diphospho-sugar transferases"/>
    <property type="match status" value="1"/>
</dbReference>
<sequence length="487" mass="52405">MSTITGGIDATNTAGTEARSRRRTVGVVLAGGVGTRMGLEIPKQLVPVAGRTSLEHTVDIFQQCPFIDEIIVMMDPGSMDRAEKLVSREKFPKLTGLLPGGRDRNETSYLALREIATPGSKVIFHDAVRPLVDPSIIRACVDALDTYDAVDTGIPSADTIIEVDEHDIIRAVPPRASLRRGQTPQAFRWDTLMEAYGLAHSDPTFAATDDCSVVLKYCPDVPIIVVPGHEANIKITHPIDIHLADKLFQLKHQHVDPVPHPASSLRDAVVVVFGGSSGIGEELGRQLEDEGAHVVCHSRTGSGTFVEDRASVSRALADAAAQYGRIDHVVLTAGVLTIGNLVGLSDEQLQHDVGVNLMAAFVVAQEAHSYLSASHGSLLLFSSSSYTRGRAKYTVYSATKAALVNLTQALADEWGCDSIRVNCISPSRTATPMREKAFGREDEQTLVQAADVARVSAQVLASDITGQVFDVRLPQVDPLLTQLESVR</sequence>
<dbReference type="InterPro" id="IPR036291">
    <property type="entry name" value="NAD(P)-bd_dom_sf"/>
</dbReference>
<dbReference type="Pfam" id="PF01128">
    <property type="entry name" value="IspD"/>
    <property type="match status" value="1"/>
</dbReference>
<evidence type="ECO:0000313" key="6">
    <source>
        <dbReference type="Proteomes" id="UP000272560"/>
    </source>
</evidence>
<dbReference type="InterPro" id="IPR001228">
    <property type="entry name" value="IspD"/>
</dbReference>
<evidence type="ECO:0000256" key="3">
    <source>
        <dbReference type="ARBA" id="ARBA00022695"/>
    </source>
</evidence>
<dbReference type="Gene3D" id="3.90.550.10">
    <property type="entry name" value="Spore Coat Polysaccharide Biosynthesis Protein SpsA, Chain A"/>
    <property type="match status" value="1"/>
</dbReference>
<comment type="similarity">
    <text evidence="1">Belongs to the short-chain dehydrogenases/reductases (SDR) family.</text>
</comment>
<evidence type="ECO:0000256" key="2">
    <source>
        <dbReference type="ARBA" id="ARBA00022679"/>
    </source>
</evidence>
<dbReference type="EC" id="2.7.7.60" evidence="4"/>
<keyword evidence="6" id="KW-1185">Reference proteome</keyword>
<comment type="pathway">
    <text evidence="4">Isoprenoid biosynthesis; isopentenyl diphosphate biosynthesis via DXP pathway; isopentenyl diphosphate from 1-deoxy-D-xylulose 5-phosphate: step 2/6.</text>
</comment>
<gene>
    <name evidence="4" type="primary">ispD</name>
    <name evidence="5" type="ORF">D6T63_08220</name>
</gene>
<comment type="catalytic activity">
    <reaction evidence="4">
        <text>2-C-methyl-D-erythritol 4-phosphate + CTP + H(+) = 4-CDP-2-C-methyl-D-erythritol + diphosphate</text>
        <dbReference type="Rhea" id="RHEA:13429"/>
        <dbReference type="ChEBI" id="CHEBI:15378"/>
        <dbReference type="ChEBI" id="CHEBI:33019"/>
        <dbReference type="ChEBI" id="CHEBI:37563"/>
        <dbReference type="ChEBI" id="CHEBI:57823"/>
        <dbReference type="ChEBI" id="CHEBI:58262"/>
        <dbReference type="EC" id="2.7.7.60"/>
    </reaction>
</comment>
<dbReference type="Gene3D" id="3.40.50.720">
    <property type="entry name" value="NAD(P)-binding Rossmann-like Domain"/>
    <property type="match status" value="1"/>
</dbReference>
<dbReference type="HAMAP" id="MF_00108">
    <property type="entry name" value="IspD"/>
    <property type="match status" value="1"/>
</dbReference>
<accession>A0A3A5MDK5</accession>
<dbReference type="CDD" id="cd05233">
    <property type="entry name" value="SDR_c"/>
    <property type="match status" value="1"/>
</dbReference>
<dbReference type="PANTHER" id="PTHR32125:SF4">
    <property type="entry name" value="2-C-METHYL-D-ERYTHRITOL 4-PHOSPHATE CYTIDYLYLTRANSFERASE, CHLOROPLASTIC"/>
    <property type="match status" value="1"/>
</dbReference>